<keyword evidence="4" id="KW-1185">Reference proteome</keyword>
<feature type="compositionally biased region" description="Acidic residues" evidence="1">
    <location>
        <begin position="21"/>
        <end position="33"/>
    </location>
</feature>
<reference evidence="3 4" key="1">
    <citation type="journal article" date="2017" name="Nat. Commun.">
        <title>Genome assembly with in vitro proximity ligation data and whole-genome triplication in lettuce.</title>
        <authorList>
            <person name="Reyes-Chin-Wo S."/>
            <person name="Wang Z."/>
            <person name="Yang X."/>
            <person name="Kozik A."/>
            <person name="Arikit S."/>
            <person name="Song C."/>
            <person name="Xia L."/>
            <person name="Froenicke L."/>
            <person name="Lavelle D.O."/>
            <person name="Truco M.J."/>
            <person name="Xia R."/>
            <person name="Zhu S."/>
            <person name="Xu C."/>
            <person name="Xu H."/>
            <person name="Xu X."/>
            <person name="Cox K."/>
            <person name="Korf I."/>
            <person name="Meyers B.C."/>
            <person name="Michelmore R.W."/>
        </authorList>
    </citation>
    <scope>NUCLEOTIDE SEQUENCE [LARGE SCALE GENOMIC DNA]</scope>
    <source>
        <strain evidence="4">cv. Salinas</strain>
        <tissue evidence="3">Seedlings</tissue>
    </source>
</reference>
<proteinExistence type="predicted"/>
<feature type="region of interest" description="Disordered" evidence="1">
    <location>
        <begin position="1"/>
        <end position="39"/>
    </location>
</feature>
<protein>
    <recommendedName>
        <fullName evidence="2">HAT C-terminal dimerisation domain-containing protein</fullName>
    </recommendedName>
</protein>
<evidence type="ECO:0000313" key="4">
    <source>
        <dbReference type="Proteomes" id="UP000235145"/>
    </source>
</evidence>
<dbReference type="AlphaFoldDB" id="A0A9R1USH1"/>
<evidence type="ECO:0000256" key="1">
    <source>
        <dbReference type="SAM" id="MobiDB-lite"/>
    </source>
</evidence>
<dbReference type="PANTHER" id="PTHR23272">
    <property type="entry name" value="BED FINGER-RELATED"/>
    <property type="match status" value="1"/>
</dbReference>
<dbReference type="Proteomes" id="UP000235145">
    <property type="component" value="Unassembled WGS sequence"/>
</dbReference>
<dbReference type="InterPro" id="IPR008906">
    <property type="entry name" value="HATC_C_dom"/>
</dbReference>
<feature type="domain" description="HAT C-terminal dimerisation" evidence="2">
    <location>
        <begin position="135"/>
        <end position="217"/>
    </location>
</feature>
<dbReference type="SUPFAM" id="SSF53098">
    <property type="entry name" value="Ribonuclease H-like"/>
    <property type="match status" value="1"/>
</dbReference>
<dbReference type="PANTHER" id="PTHR23272:SF184">
    <property type="entry name" value="OS03G0311250 PROTEIN"/>
    <property type="match status" value="1"/>
</dbReference>
<accession>A0A9R1USH1</accession>
<sequence>MERSQLDAQTLDVDAPQTVDVDLDVDEGDDEEVADSKGGGHRVSWVWQHFDRDAVKKGAKKVKCPYCSTMMCANSKKNEDLFQHFKNKTERERCEKTRSASSSTPSYFDFGHGVDMEDDFERFMEQRGHGVNKTELEIYLLDGMEKRVEDFQILGWWKSNSTKFPVLSEVEKLVLGMPISTVASESAFSTGGRVIDESRSSLTHVTAEALICAQDWIRDTPIDIQFKNMTTLYMEETREKLVPIETDEWGIGEEIYMDVD</sequence>
<name>A0A9R1USH1_LACSA</name>
<dbReference type="InterPro" id="IPR012337">
    <property type="entry name" value="RNaseH-like_sf"/>
</dbReference>
<evidence type="ECO:0000259" key="2">
    <source>
        <dbReference type="Pfam" id="PF05699"/>
    </source>
</evidence>
<comment type="caution">
    <text evidence="3">The sequence shown here is derived from an EMBL/GenBank/DDBJ whole genome shotgun (WGS) entry which is preliminary data.</text>
</comment>
<dbReference type="GO" id="GO:0046983">
    <property type="term" value="F:protein dimerization activity"/>
    <property type="evidence" value="ECO:0007669"/>
    <property type="project" value="InterPro"/>
</dbReference>
<organism evidence="3 4">
    <name type="scientific">Lactuca sativa</name>
    <name type="common">Garden lettuce</name>
    <dbReference type="NCBI Taxonomy" id="4236"/>
    <lineage>
        <taxon>Eukaryota</taxon>
        <taxon>Viridiplantae</taxon>
        <taxon>Streptophyta</taxon>
        <taxon>Embryophyta</taxon>
        <taxon>Tracheophyta</taxon>
        <taxon>Spermatophyta</taxon>
        <taxon>Magnoliopsida</taxon>
        <taxon>eudicotyledons</taxon>
        <taxon>Gunneridae</taxon>
        <taxon>Pentapetalae</taxon>
        <taxon>asterids</taxon>
        <taxon>campanulids</taxon>
        <taxon>Asterales</taxon>
        <taxon>Asteraceae</taxon>
        <taxon>Cichorioideae</taxon>
        <taxon>Cichorieae</taxon>
        <taxon>Lactucinae</taxon>
        <taxon>Lactuca</taxon>
    </lineage>
</organism>
<dbReference type="Pfam" id="PF05699">
    <property type="entry name" value="Dimer_Tnp_hAT"/>
    <property type="match status" value="1"/>
</dbReference>
<dbReference type="EMBL" id="NBSK02000008">
    <property type="protein sequence ID" value="KAJ0192138.1"/>
    <property type="molecule type" value="Genomic_DNA"/>
</dbReference>
<evidence type="ECO:0000313" key="3">
    <source>
        <dbReference type="EMBL" id="KAJ0192138.1"/>
    </source>
</evidence>
<gene>
    <name evidence="3" type="ORF">LSAT_V11C800420140</name>
</gene>